<feature type="coiled-coil region" evidence="1">
    <location>
        <begin position="164"/>
        <end position="191"/>
    </location>
</feature>
<keyword evidence="5" id="KW-0808">Transferase</keyword>
<dbReference type="Gene3D" id="3.10.20.90">
    <property type="entry name" value="Phosphatidylinositol 3-kinase Catalytic Subunit, Chain A, domain 1"/>
    <property type="match status" value="1"/>
</dbReference>
<keyword evidence="6" id="KW-1185">Reference proteome</keyword>
<feature type="region of interest" description="Disordered" evidence="2">
    <location>
        <begin position="15"/>
        <end position="57"/>
    </location>
</feature>
<feature type="region of interest" description="Disordered" evidence="2">
    <location>
        <begin position="256"/>
        <end position="405"/>
    </location>
</feature>
<protein>
    <submittedName>
        <fullName evidence="5">Protein kinase regulator Ste50</fullName>
    </submittedName>
</protein>
<feature type="domain" description="Ras-associating" evidence="4">
    <location>
        <begin position="410"/>
        <end position="483"/>
    </location>
</feature>
<dbReference type="PROSITE" id="PS50105">
    <property type="entry name" value="SAM_DOMAIN"/>
    <property type="match status" value="1"/>
</dbReference>
<feature type="compositionally biased region" description="Polar residues" evidence="2">
    <location>
        <begin position="353"/>
        <end position="371"/>
    </location>
</feature>
<reference evidence="6" key="1">
    <citation type="journal article" date="2012" name="MBio">
        <title>Comparative genome analysis of Trichophyton rubrum and related dermatophytes reveals candidate genes involved in infection.</title>
        <authorList>
            <person name="Martinez D.A."/>
            <person name="Oliver B.G."/>
            <person name="Graeser Y."/>
            <person name="Goldberg J.M."/>
            <person name="Li W."/>
            <person name="Martinez-Rossi N.M."/>
            <person name="Monod M."/>
            <person name="Shelest E."/>
            <person name="Barton R.C."/>
            <person name="Birch E."/>
            <person name="Brakhage A.A."/>
            <person name="Chen Z."/>
            <person name="Gurr S.J."/>
            <person name="Heiman D."/>
            <person name="Heitman J."/>
            <person name="Kosti I."/>
            <person name="Rossi A."/>
            <person name="Saif S."/>
            <person name="Samalova M."/>
            <person name="Saunders C.W."/>
            <person name="Shea T."/>
            <person name="Summerbell R.C."/>
            <person name="Xu J."/>
            <person name="Young S."/>
            <person name="Zeng Q."/>
            <person name="Birren B.W."/>
            <person name="Cuomo C.A."/>
            <person name="White T.C."/>
        </authorList>
    </citation>
    <scope>NUCLEOTIDE SEQUENCE [LARGE SCALE GENOMIC DNA]</scope>
    <source>
        <strain evidence="6">ATCC MYA-4605 / CBS 113480</strain>
    </source>
</reference>
<evidence type="ECO:0000256" key="2">
    <source>
        <dbReference type="SAM" id="MobiDB-lite"/>
    </source>
</evidence>
<evidence type="ECO:0000313" key="5">
    <source>
        <dbReference type="EMBL" id="EEQ31110.1"/>
    </source>
</evidence>
<dbReference type="OrthoDB" id="445896at2759"/>
<dbReference type="OMA" id="DWTAEEC"/>
<dbReference type="SMART" id="SM00454">
    <property type="entry name" value="SAM"/>
    <property type="match status" value="1"/>
</dbReference>
<dbReference type="Gene3D" id="1.10.150.50">
    <property type="entry name" value="Transcription Factor, Ets-1"/>
    <property type="match status" value="1"/>
</dbReference>
<dbReference type="InterPro" id="IPR013761">
    <property type="entry name" value="SAM/pointed_sf"/>
</dbReference>
<dbReference type="EMBL" id="DS995703">
    <property type="protein sequence ID" value="EEQ31110.1"/>
    <property type="molecule type" value="Genomic_DNA"/>
</dbReference>
<dbReference type="InterPro" id="IPR001660">
    <property type="entry name" value="SAM"/>
</dbReference>
<dbReference type="Pfam" id="PF00788">
    <property type="entry name" value="RA"/>
    <property type="match status" value="1"/>
</dbReference>
<dbReference type="PANTHER" id="PTHR46829">
    <property type="entry name" value="STERILE ALPHA MOTIF DOMAIN-CONTAINING PROTEIN 15"/>
    <property type="match status" value="1"/>
</dbReference>
<organism evidence="5 6">
    <name type="scientific">Arthroderma otae (strain ATCC MYA-4605 / CBS 113480)</name>
    <name type="common">Microsporum canis</name>
    <dbReference type="NCBI Taxonomy" id="554155"/>
    <lineage>
        <taxon>Eukaryota</taxon>
        <taxon>Fungi</taxon>
        <taxon>Dikarya</taxon>
        <taxon>Ascomycota</taxon>
        <taxon>Pezizomycotina</taxon>
        <taxon>Eurotiomycetes</taxon>
        <taxon>Eurotiomycetidae</taxon>
        <taxon>Onygenales</taxon>
        <taxon>Arthrodermataceae</taxon>
        <taxon>Microsporum</taxon>
    </lineage>
</organism>
<dbReference type="HOGENOM" id="CLU_021546_0_0_1"/>
<feature type="compositionally biased region" description="Polar residues" evidence="2">
    <location>
        <begin position="540"/>
        <end position="550"/>
    </location>
</feature>
<name>C5FMK7_ARTOC</name>
<dbReference type="PANTHER" id="PTHR46829:SF1">
    <property type="entry name" value="STERILE ALPHA MOTIF DOMAIN-CONTAINING PROTEIN 15"/>
    <property type="match status" value="1"/>
</dbReference>
<proteinExistence type="predicted"/>
<dbReference type="Proteomes" id="UP000002035">
    <property type="component" value="Unassembled WGS sequence"/>
</dbReference>
<evidence type="ECO:0000259" key="3">
    <source>
        <dbReference type="PROSITE" id="PS50105"/>
    </source>
</evidence>
<dbReference type="CDD" id="cd01786">
    <property type="entry name" value="RA_STE50"/>
    <property type="match status" value="1"/>
</dbReference>
<sequence>MAFADAYLGDSDADDEYERSVVISPHLAEDSEASPTDSEGPSTENTPTYGKTDERGSPKAVITDWTAEECAKFVGSLGLLQYREAFLENEIVGEALIALKHDELKEIGISSVGHRLTILKSVYEAKVKQGVPIDPDHYVPLSADKSNAKDAATQDDIALLIQSIRRRDDRLMAAEAELRKLADDYRRLREELLPVFKVAKDKSAPLPYQPPSAVSYGGSTATASESYIHDPATSPSFLGQEKAGSGLTRTISRKLFAGGSTPKTNSPTHIPQSIPEGRTFSDSSTLDPSAAAMAASSHLTASMTSGQPSPKGMPSPTSPNSFYTQQTLASRSYTRDPPSSTNNRTAYDHSEESQGQQRQDLSGNQTSNSSSRQEHPAISTSRSGGSSGSGGQSSNNAQNSSDSGPSVEIFKSFRVSMDDPCYKVLPAALKKYNIHEDWRLYALYIVYGDQERCLSLEEKPLILFKQLDKDGRKPMFMLRRQAQMVDGQVPGIYTSGNGGGTTIGFPPGGSGFDSGNTNTSISLGGLPSGGSGGQPSASLRSQPTQQNSIQLPGGVL</sequence>
<feature type="compositionally biased region" description="Polar residues" evidence="2">
    <location>
        <begin position="318"/>
        <end position="345"/>
    </location>
</feature>
<dbReference type="GeneID" id="9229747"/>
<dbReference type="STRING" id="554155.C5FMK7"/>
<dbReference type="SUPFAM" id="SSF54236">
    <property type="entry name" value="Ubiquitin-like"/>
    <property type="match status" value="1"/>
</dbReference>
<dbReference type="VEuPathDB" id="FungiDB:MCYG_03929"/>
<dbReference type="RefSeq" id="XP_002848423.1">
    <property type="nucleotide sequence ID" value="XM_002848377.1"/>
</dbReference>
<keyword evidence="5" id="KW-0418">Kinase</keyword>
<gene>
    <name evidence="5" type="ORF">MCYG_03929</name>
</gene>
<feature type="compositionally biased region" description="Low complexity" evidence="2">
    <location>
        <begin position="284"/>
        <end position="305"/>
    </location>
</feature>
<dbReference type="SMART" id="SM00314">
    <property type="entry name" value="RA"/>
    <property type="match status" value="1"/>
</dbReference>
<accession>C5FMK7</accession>
<feature type="compositionally biased region" description="Polar residues" evidence="2">
    <location>
        <begin position="33"/>
        <end position="49"/>
    </location>
</feature>
<dbReference type="Pfam" id="PF07647">
    <property type="entry name" value="SAM_2"/>
    <property type="match status" value="1"/>
</dbReference>
<dbReference type="eggNOG" id="ENOG502QQYX">
    <property type="taxonomic scope" value="Eukaryota"/>
</dbReference>
<evidence type="ECO:0000256" key="1">
    <source>
        <dbReference type="SAM" id="Coils"/>
    </source>
</evidence>
<dbReference type="PROSITE" id="PS50200">
    <property type="entry name" value="RA"/>
    <property type="match status" value="1"/>
</dbReference>
<feature type="region of interest" description="Disordered" evidence="2">
    <location>
        <begin position="505"/>
        <end position="556"/>
    </location>
</feature>
<evidence type="ECO:0000259" key="4">
    <source>
        <dbReference type="PROSITE" id="PS50200"/>
    </source>
</evidence>
<dbReference type="GO" id="GO:0007165">
    <property type="term" value="P:signal transduction"/>
    <property type="evidence" value="ECO:0007669"/>
    <property type="project" value="InterPro"/>
</dbReference>
<dbReference type="GO" id="GO:0016301">
    <property type="term" value="F:kinase activity"/>
    <property type="evidence" value="ECO:0007669"/>
    <property type="project" value="UniProtKB-KW"/>
</dbReference>
<dbReference type="CDD" id="cd09533">
    <property type="entry name" value="SAM_Ste50-like_fungal"/>
    <property type="match status" value="1"/>
</dbReference>
<feature type="compositionally biased region" description="Low complexity" evidence="2">
    <location>
        <begin position="392"/>
        <end position="404"/>
    </location>
</feature>
<keyword evidence="1" id="KW-0175">Coiled coil</keyword>
<dbReference type="SUPFAM" id="SSF47769">
    <property type="entry name" value="SAM/Pointed domain"/>
    <property type="match status" value="1"/>
</dbReference>
<evidence type="ECO:0000313" key="6">
    <source>
        <dbReference type="Proteomes" id="UP000002035"/>
    </source>
</evidence>
<feature type="compositionally biased region" description="Polar residues" evidence="2">
    <location>
        <begin position="261"/>
        <end position="271"/>
    </location>
</feature>
<feature type="domain" description="SAM" evidence="3">
    <location>
        <begin position="65"/>
        <end position="128"/>
    </location>
</feature>
<dbReference type="InterPro" id="IPR000159">
    <property type="entry name" value="RA_dom"/>
</dbReference>
<dbReference type="AlphaFoldDB" id="C5FMK7"/>
<dbReference type="InterPro" id="IPR029071">
    <property type="entry name" value="Ubiquitin-like_domsf"/>
</dbReference>